<evidence type="ECO:0000259" key="1">
    <source>
        <dbReference type="SMART" id="SM00470"/>
    </source>
</evidence>
<dbReference type="SMART" id="SM00470">
    <property type="entry name" value="ParB"/>
    <property type="match status" value="1"/>
</dbReference>
<name>A0A252EIQ7_9PROT</name>
<evidence type="ECO:0000313" key="2">
    <source>
        <dbReference type="EMBL" id="OUL66355.1"/>
    </source>
</evidence>
<dbReference type="InterPro" id="IPR003115">
    <property type="entry name" value="ParB_N"/>
</dbReference>
<dbReference type="GO" id="GO:0007059">
    <property type="term" value="P:chromosome segregation"/>
    <property type="evidence" value="ECO:0007669"/>
    <property type="project" value="TreeGrafter"/>
</dbReference>
<dbReference type="GO" id="GO:0005694">
    <property type="term" value="C:chromosome"/>
    <property type="evidence" value="ECO:0007669"/>
    <property type="project" value="TreeGrafter"/>
</dbReference>
<evidence type="ECO:0000313" key="3">
    <source>
        <dbReference type="Proteomes" id="UP000195072"/>
    </source>
</evidence>
<dbReference type="InterPro" id="IPR036086">
    <property type="entry name" value="ParB/Sulfiredoxin_sf"/>
</dbReference>
<dbReference type="Proteomes" id="UP000195072">
    <property type="component" value="Unassembled WGS sequence"/>
</dbReference>
<protein>
    <recommendedName>
        <fullName evidence="1">ParB-like N-terminal domain-containing protein</fullName>
    </recommendedName>
</protein>
<dbReference type="AlphaFoldDB" id="A0A252EIQ7"/>
<feature type="domain" description="ParB-like N-terminal" evidence="1">
    <location>
        <begin position="17"/>
        <end position="104"/>
    </location>
</feature>
<dbReference type="Gene3D" id="3.90.1530.30">
    <property type="match status" value="1"/>
</dbReference>
<organism evidence="2 3">
    <name type="scientific">Acetobacter senegalensis</name>
    <dbReference type="NCBI Taxonomy" id="446692"/>
    <lineage>
        <taxon>Bacteria</taxon>
        <taxon>Pseudomonadati</taxon>
        <taxon>Pseudomonadota</taxon>
        <taxon>Alphaproteobacteria</taxon>
        <taxon>Acetobacterales</taxon>
        <taxon>Acetobacteraceae</taxon>
        <taxon>Acetobacter</taxon>
    </lineage>
</organism>
<dbReference type="Gene3D" id="1.10.10.2830">
    <property type="match status" value="1"/>
</dbReference>
<sequence>MNMIAKEKPDAMMPDQALIPVAQIDVGERLRTIDPDYAAMIAASMLEEGQRTPIEVRKAGKRYKLIAGGHRLEAFKLAQIENAWCVVKKVNDDEAELLEIDENLCRRELSALDRATFLARRQDVYQKLHPEVQAGGDRKSDQMLKLEHLIPTFSKATAEKLGLSRQTIDRSISRFKHIMPDVREKISSTWLAGSGAQLDALAKETPDMQRQIAEFVAQWPGIRNVSEIIRQLKNQPKKAPPSTYDKLVALWNKADQATKLRFHEFLAPTLELEDVA</sequence>
<dbReference type="RefSeq" id="WP_086897551.1">
    <property type="nucleotide sequence ID" value="NZ_JOOZ01000036.1"/>
</dbReference>
<comment type="caution">
    <text evidence="2">The sequence shown here is derived from an EMBL/GenBank/DDBJ whole genome shotgun (WGS) entry which is preliminary data.</text>
</comment>
<dbReference type="EMBL" id="JOOZ01000036">
    <property type="protein sequence ID" value="OUL66355.1"/>
    <property type="molecule type" value="Genomic_DNA"/>
</dbReference>
<dbReference type="PANTHER" id="PTHR33375:SF1">
    <property type="entry name" value="CHROMOSOME-PARTITIONING PROTEIN PARB-RELATED"/>
    <property type="match status" value="1"/>
</dbReference>
<dbReference type="SUPFAM" id="SSF110849">
    <property type="entry name" value="ParB/Sulfiredoxin"/>
    <property type="match status" value="1"/>
</dbReference>
<dbReference type="Pfam" id="PF02195">
    <property type="entry name" value="ParB_N"/>
    <property type="match status" value="1"/>
</dbReference>
<dbReference type="InterPro" id="IPR050336">
    <property type="entry name" value="Chromosome_partition/occlusion"/>
</dbReference>
<proteinExistence type="predicted"/>
<accession>A0A252EIQ7</accession>
<dbReference type="PANTHER" id="PTHR33375">
    <property type="entry name" value="CHROMOSOME-PARTITIONING PROTEIN PARB-RELATED"/>
    <property type="match status" value="1"/>
</dbReference>
<gene>
    <name evidence="2" type="ORF">HK16_10805</name>
</gene>
<dbReference type="CDD" id="cd16409">
    <property type="entry name" value="ParB_N_like"/>
    <property type="match status" value="1"/>
</dbReference>
<reference evidence="2 3" key="1">
    <citation type="submission" date="2014-06" db="EMBL/GenBank/DDBJ databases">
        <authorList>
            <person name="Ju J."/>
            <person name="Zhang J."/>
        </authorList>
    </citation>
    <scope>NUCLEOTIDE SEQUENCE [LARGE SCALE GENOMIC DNA]</scope>
    <source>
        <strain evidence="2">DmL_050</strain>
    </source>
</reference>